<name>A0ABM0V2C5_CAMSA</name>
<dbReference type="GeneID" id="104731950"/>
<protein>
    <submittedName>
        <fullName evidence="4">57 kDa heat shock protein</fullName>
    </submittedName>
</protein>
<evidence type="ECO:0000313" key="3">
    <source>
        <dbReference type="Proteomes" id="UP000694864"/>
    </source>
</evidence>
<dbReference type="Gene3D" id="2.60.40.790">
    <property type="match status" value="1"/>
</dbReference>
<evidence type="ECO:0000313" key="4">
    <source>
        <dbReference type="RefSeq" id="XP_010449760.1"/>
    </source>
</evidence>
<dbReference type="SUPFAM" id="SSF49764">
    <property type="entry name" value="HSP20-like chaperones"/>
    <property type="match status" value="2"/>
</dbReference>
<reference evidence="4" key="2">
    <citation type="submission" date="2025-08" db="UniProtKB">
        <authorList>
            <consortium name="RefSeq"/>
        </authorList>
    </citation>
    <scope>IDENTIFICATION</scope>
    <source>
        <tissue evidence="4">Leaf</tissue>
    </source>
</reference>
<reference evidence="3" key="1">
    <citation type="journal article" date="2014" name="Nat. Commun.">
        <title>The emerging biofuel crop Camelina sativa retains a highly undifferentiated hexaploid genome structure.</title>
        <authorList>
            <person name="Kagale S."/>
            <person name="Koh C."/>
            <person name="Nixon J."/>
            <person name="Bollina V."/>
            <person name="Clarke W.E."/>
            <person name="Tuteja R."/>
            <person name="Spillane C."/>
            <person name="Robinson S.J."/>
            <person name="Links M.G."/>
            <person name="Clarke C."/>
            <person name="Higgins E.E."/>
            <person name="Huebert T."/>
            <person name="Sharpe A.G."/>
            <person name="Parkin I.A."/>
        </authorList>
    </citation>
    <scope>NUCLEOTIDE SEQUENCE [LARGE SCALE GENOMIC DNA]</scope>
    <source>
        <strain evidence="3">cv. DH55</strain>
    </source>
</reference>
<gene>
    <name evidence="4" type="primary">LOC104731950</name>
</gene>
<dbReference type="InterPro" id="IPR044656">
    <property type="entry name" value="HSP14.7/HSP23.5/HSP23.6-like"/>
</dbReference>
<feature type="domain" description="SHSP" evidence="2">
    <location>
        <begin position="176"/>
        <end position="274"/>
    </location>
</feature>
<comment type="similarity">
    <text evidence="1">Belongs to the small heat shock protein (HSP20) family.</text>
</comment>
<organism evidence="3 4">
    <name type="scientific">Camelina sativa</name>
    <name type="common">False flax</name>
    <name type="synonym">Myagrum sativum</name>
    <dbReference type="NCBI Taxonomy" id="90675"/>
    <lineage>
        <taxon>Eukaryota</taxon>
        <taxon>Viridiplantae</taxon>
        <taxon>Streptophyta</taxon>
        <taxon>Embryophyta</taxon>
        <taxon>Tracheophyta</taxon>
        <taxon>Spermatophyta</taxon>
        <taxon>Magnoliopsida</taxon>
        <taxon>eudicotyledons</taxon>
        <taxon>Gunneridae</taxon>
        <taxon>Pentapetalae</taxon>
        <taxon>rosids</taxon>
        <taxon>malvids</taxon>
        <taxon>Brassicales</taxon>
        <taxon>Brassicaceae</taxon>
        <taxon>Camelineae</taxon>
        <taxon>Camelina</taxon>
    </lineage>
</organism>
<keyword evidence="4" id="KW-0346">Stress response</keyword>
<dbReference type="PANTHER" id="PTHR46991">
    <property type="entry name" value="23.5 KDA HEAT SHOCK PROTEIN, MITOCHONDRIAL"/>
    <property type="match status" value="1"/>
</dbReference>
<keyword evidence="3" id="KW-1185">Reference proteome</keyword>
<accession>A0ABM0V2C5</accession>
<dbReference type="InterPro" id="IPR002068">
    <property type="entry name" value="A-crystallin/Hsp20_dom"/>
</dbReference>
<evidence type="ECO:0000259" key="2">
    <source>
        <dbReference type="PROSITE" id="PS01031"/>
    </source>
</evidence>
<dbReference type="CDD" id="cd06464">
    <property type="entry name" value="ACD_sHsps-like"/>
    <property type="match status" value="1"/>
</dbReference>
<dbReference type="RefSeq" id="XP_010449760.1">
    <property type="nucleotide sequence ID" value="XM_010451458.2"/>
</dbReference>
<evidence type="ECO:0000256" key="1">
    <source>
        <dbReference type="PROSITE-ProRule" id="PRU00285"/>
    </source>
</evidence>
<dbReference type="InterPro" id="IPR008978">
    <property type="entry name" value="HSP20-like_chaperone"/>
</dbReference>
<proteinExistence type="inferred from homology"/>
<dbReference type="CDD" id="cd00298">
    <property type="entry name" value="ACD_sHsps_p23-like"/>
    <property type="match status" value="1"/>
</dbReference>
<dbReference type="PROSITE" id="PS01031">
    <property type="entry name" value="SHSP"/>
    <property type="match status" value="1"/>
</dbReference>
<dbReference type="Proteomes" id="UP000694864">
    <property type="component" value="Chromosome 12"/>
</dbReference>
<dbReference type="PANTHER" id="PTHR46991:SF29">
    <property type="entry name" value="HEAT SHOCK PROTEIN HSP20_ALPHA CRYSTALLIN FAMILY PROTEIN"/>
    <property type="match status" value="1"/>
</dbReference>
<sequence>MVAPVDPVPQSPDGFYAINNQFLESGPKGQVEIKILENEDTFIRFDLPGVPPNGVTILIDESKRGVKIFAYAPKENKHDASHRSYGLTFQPKLKVGRRKTHLECKCHDISGFTSHMSDGVLRLILNKTPTTTPTFSLIGGGRAGDVSCDPGHHGFLPGTDPDDPNLTGPILMPYRGVDEGSKMAYESKQLPDGQLYLRVDMPGVPKDKFNVSVTNGRVKVTGEAPARGHDSAGRFYSGDVAVLSSPVDLPSRRIKTIAKNGVIRLFIPPVDMIS</sequence>